<dbReference type="AlphaFoldDB" id="W5L4P4"/>
<protein>
    <recommendedName>
        <fullName evidence="4">HECT-type E3 ubiquitin transferase</fullName>
        <ecNumber evidence="4">2.3.2.26</ecNumber>
    </recommendedName>
</protein>
<keyword evidence="5" id="KW-0963">Cytoplasm</keyword>
<evidence type="ECO:0000256" key="10">
    <source>
        <dbReference type="PROSITE-ProRule" id="PRU00104"/>
    </source>
</evidence>
<name>W5L4P4_ASTMX</name>
<feature type="transmembrane region" description="Helical" evidence="11">
    <location>
        <begin position="163"/>
        <end position="188"/>
    </location>
</feature>
<dbReference type="GO" id="GO:0061630">
    <property type="term" value="F:ubiquitin protein ligase activity"/>
    <property type="evidence" value="ECO:0007669"/>
    <property type="project" value="UniProtKB-EC"/>
</dbReference>
<comment type="subcellular location">
    <subcellularLocation>
        <location evidence="2">Cytoplasm</location>
    </subcellularLocation>
</comment>
<feature type="transmembrane region" description="Helical" evidence="11">
    <location>
        <begin position="75"/>
        <end position="95"/>
    </location>
</feature>
<dbReference type="FunFam" id="3.30.2410.10:FF:000006">
    <property type="entry name" value="probable E3 ubiquitin-protein ligase HERC1 isoform X2"/>
    <property type="match status" value="1"/>
</dbReference>
<keyword evidence="8" id="KW-0677">Repeat</keyword>
<feature type="transmembrane region" description="Helical" evidence="11">
    <location>
        <begin position="42"/>
        <end position="63"/>
    </location>
</feature>
<evidence type="ECO:0000256" key="6">
    <source>
        <dbReference type="ARBA" id="ARBA00022553"/>
    </source>
</evidence>
<evidence type="ECO:0000256" key="5">
    <source>
        <dbReference type="ARBA" id="ARBA00022490"/>
    </source>
</evidence>
<dbReference type="InterPro" id="IPR000569">
    <property type="entry name" value="HECT_dom"/>
</dbReference>
<comment type="catalytic activity">
    <reaction evidence="1">
        <text>S-ubiquitinyl-[E2 ubiquitin-conjugating enzyme]-L-cysteine + [acceptor protein]-L-lysine = [E2 ubiquitin-conjugating enzyme]-L-cysteine + N(6)-ubiquitinyl-[acceptor protein]-L-lysine.</text>
        <dbReference type="EC" id="2.3.2.26"/>
    </reaction>
</comment>
<comment type="pathway">
    <text evidence="3">Protein modification; protein ubiquitination.</text>
</comment>
<feature type="active site" description="Glycyl thioester intermediate" evidence="10">
    <location>
        <position position="503"/>
    </location>
</feature>
<dbReference type="SUPFAM" id="SSF56204">
    <property type="entry name" value="Hect, E3 ligase catalytic domain"/>
    <property type="match status" value="1"/>
</dbReference>
<evidence type="ECO:0000256" key="2">
    <source>
        <dbReference type="ARBA" id="ARBA00004496"/>
    </source>
</evidence>
<evidence type="ECO:0000313" key="13">
    <source>
        <dbReference type="Ensembl" id="ENSAMXP00000014806.2"/>
    </source>
</evidence>
<dbReference type="InterPro" id="IPR035983">
    <property type="entry name" value="Hect_E3_ubiquitin_ligase"/>
</dbReference>
<dbReference type="SMART" id="SM00119">
    <property type="entry name" value="HECTc"/>
    <property type="match status" value="1"/>
</dbReference>
<dbReference type="Bgee" id="ENSAMXG00000014386">
    <property type="expression patterns" value="Expressed in testis and 14 other cell types or tissues"/>
</dbReference>
<keyword evidence="14" id="KW-1185">Reference proteome</keyword>
<keyword evidence="11" id="KW-0472">Membrane</keyword>
<keyword evidence="11" id="KW-0812">Transmembrane</keyword>
<evidence type="ECO:0000256" key="3">
    <source>
        <dbReference type="ARBA" id="ARBA00004906"/>
    </source>
</evidence>
<evidence type="ECO:0000256" key="7">
    <source>
        <dbReference type="ARBA" id="ARBA00022679"/>
    </source>
</evidence>
<evidence type="ECO:0000313" key="14">
    <source>
        <dbReference type="Proteomes" id="UP000018467"/>
    </source>
</evidence>
<dbReference type="InParanoid" id="W5L4P4"/>
<keyword evidence="11" id="KW-1133">Transmembrane helix</keyword>
<reference evidence="14" key="1">
    <citation type="submission" date="2013-03" db="EMBL/GenBank/DDBJ databases">
        <authorList>
            <person name="Jeffery W."/>
            <person name="Warren W."/>
            <person name="Wilson R.K."/>
        </authorList>
    </citation>
    <scope>NUCLEOTIDE SEQUENCE</scope>
    <source>
        <strain evidence="14">female</strain>
    </source>
</reference>
<dbReference type="Proteomes" id="UP000018467">
    <property type="component" value="Unassembled WGS sequence"/>
</dbReference>
<dbReference type="PANTHER" id="PTHR46654">
    <property type="entry name" value="E3 UBIQUITIN-PROTEIN LIGASE HECTD3"/>
    <property type="match status" value="1"/>
</dbReference>
<evidence type="ECO:0000256" key="4">
    <source>
        <dbReference type="ARBA" id="ARBA00012485"/>
    </source>
</evidence>
<feature type="domain" description="HECT" evidence="12">
    <location>
        <begin position="196"/>
        <end position="540"/>
    </location>
</feature>
<organism evidence="13 14">
    <name type="scientific">Astyanax mexicanus</name>
    <name type="common">Blind cave fish</name>
    <name type="synonym">Astyanax fasciatus mexicanus</name>
    <dbReference type="NCBI Taxonomy" id="7994"/>
    <lineage>
        <taxon>Eukaryota</taxon>
        <taxon>Metazoa</taxon>
        <taxon>Chordata</taxon>
        <taxon>Craniata</taxon>
        <taxon>Vertebrata</taxon>
        <taxon>Euteleostomi</taxon>
        <taxon>Actinopterygii</taxon>
        <taxon>Neopterygii</taxon>
        <taxon>Teleostei</taxon>
        <taxon>Ostariophysi</taxon>
        <taxon>Characiformes</taxon>
        <taxon>Characoidei</taxon>
        <taxon>Acestrorhamphidae</taxon>
        <taxon>Acestrorhamphinae</taxon>
        <taxon>Astyanax</taxon>
    </lineage>
</organism>
<reference evidence="13" key="3">
    <citation type="submission" date="2025-08" db="UniProtKB">
        <authorList>
            <consortium name="Ensembl"/>
        </authorList>
    </citation>
    <scope>IDENTIFICATION</scope>
</reference>
<evidence type="ECO:0000256" key="8">
    <source>
        <dbReference type="ARBA" id="ARBA00022737"/>
    </source>
</evidence>
<dbReference type="PANTHER" id="PTHR46654:SF1">
    <property type="entry name" value="E3 UBIQUITIN-PROTEIN LIGASE HECTD3"/>
    <property type="match status" value="1"/>
</dbReference>
<keyword evidence="6" id="KW-0597">Phosphoprotein</keyword>
<keyword evidence="9 10" id="KW-0833">Ubl conjugation pathway</keyword>
<feature type="transmembrane region" description="Helical" evidence="11">
    <location>
        <begin position="133"/>
        <end position="157"/>
    </location>
</feature>
<dbReference type="Ensembl" id="ENSAMXT00000014806.2">
    <property type="protein sequence ID" value="ENSAMXP00000014806.2"/>
    <property type="gene ID" value="ENSAMXG00000014386.2"/>
</dbReference>
<reference evidence="13" key="4">
    <citation type="submission" date="2025-09" db="UniProtKB">
        <authorList>
            <consortium name="Ensembl"/>
        </authorList>
    </citation>
    <scope>IDENTIFICATION</scope>
</reference>
<dbReference type="Gene3D" id="3.90.1750.10">
    <property type="entry name" value="Hect, E3 ligase catalytic domains"/>
    <property type="match status" value="1"/>
</dbReference>
<keyword evidence="7" id="KW-0808">Transferase</keyword>
<dbReference type="HOGENOM" id="CLU_002173_11_1_1"/>
<dbReference type="Gene3D" id="3.30.2410.10">
    <property type="entry name" value="Hect, E3 ligase catalytic domain"/>
    <property type="match status" value="1"/>
</dbReference>
<dbReference type="PROSITE" id="PS50237">
    <property type="entry name" value="HECT"/>
    <property type="match status" value="1"/>
</dbReference>
<proteinExistence type="predicted"/>
<sequence>MPLSFSLSLFRTALSLSLLFLLCCSLFRTALSLSLSLSLSLTLLSCIFFTLFSLSHFFFLVLLSLSLSRCSFSCAALSFSLAALSLVLLSLSLSLSHCCLVSFSPCFLSRTFSFLCCSLFLSRCSFSCAALSLVLLFLSLSLLSLSLSHCCLVSFSPCFLSRTFSFLCCSLFLSLSLAALLLCCSSLIARQVVKLNASDLRLPSRAWKVKLVGEGADDAGGVFDDTITEMCQELETGVVDLLIPSPMPTAEVGYNRDRFLLNPSACLEEHLLQFKFLGILMGVAIRTKKPLDLHLAPLVWKQLCCIPLTLEDLEEVDLLYVQTLNSILHLEDTSITEQNFHEMIPLDSFVGQSADGKMVPIIPGGNSIPLTFSNRKEYVERAIEYRLHEIDRQVAAVREGMSWIVPVPLLSLLTARQLEQMVCGLPEISVEVLKKVVRYREVEEQQQLVQWFWQTLEEFSNEERVLFMRFVSGRSRLPANTADISQRFQIMKPYDSLPTSQTCFFQLRLPPYSSQSLMAERLRYAINNCRSIDMDNYMLSRNVDNAEGSDTDY</sequence>
<dbReference type="CDD" id="cd00078">
    <property type="entry name" value="HECTc"/>
    <property type="match status" value="1"/>
</dbReference>
<dbReference type="Pfam" id="PF00632">
    <property type="entry name" value="HECT"/>
    <property type="match status" value="1"/>
</dbReference>
<dbReference type="STRING" id="7994.ENSAMXP00000014806"/>
<dbReference type="eggNOG" id="KOG1426">
    <property type="taxonomic scope" value="Eukaryota"/>
</dbReference>
<dbReference type="GO" id="GO:0005737">
    <property type="term" value="C:cytoplasm"/>
    <property type="evidence" value="ECO:0007669"/>
    <property type="project" value="UniProtKB-SubCell"/>
</dbReference>
<evidence type="ECO:0000256" key="1">
    <source>
        <dbReference type="ARBA" id="ARBA00000885"/>
    </source>
</evidence>
<dbReference type="EC" id="2.3.2.26" evidence="4"/>
<dbReference type="GeneTree" id="ENSGT00940000155907"/>
<accession>W5L4P4</accession>
<evidence type="ECO:0000259" key="12">
    <source>
        <dbReference type="PROSITE" id="PS50237"/>
    </source>
</evidence>
<reference evidence="14" key="2">
    <citation type="journal article" date="2014" name="Nat. Commun.">
        <title>The cavefish genome reveals candidate genes for eye loss.</title>
        <authorList>
            <person name="McGaugh S.E."/>
            <person name="Gross J.B."/>
            <person name="Aken B."/>
            <person name="Blin M."/>
            <person name="Borowsky R."/>
            <person name="Chalopin D."/>
            <person name="Hinaux H."/>
            <person name="Jeffery W.R."/>
            <person name="Keene A."/>
            <person name="Ma L."/>
            <person name="Minx P."/>
            <person name="Murphy D."/>
            <person name="O'Quin K.E."/>
            <person name="Retaux S."/>
            <person name="Rohner N."/>
            <person name="Searle S.M."/>
            <person name="Stahl B.A."/>
            <person name="Tabin C."/>
            <person name="Volff J.N."/>
            <person name="Yoshizawa M."/>
            <person name="Warren W.C."/>
        </authorList>
    </citation>
    <scope>NUCLEOTIDE SEQUENCE [LARGE SCALE GENOMIC DNA]</scope>
    <source>
        <strain evidence="14">female</strain>
    </source>
</reference>
<dbReference type="Gene3D" id="3.30.2160.10">
    <property type="entry name" value="Hect, E3 ligase catalytic domain"/>
    <property type="match status" value="1"/>
</dbReference>
<dbReference type="InterPro" id="IPR042469">
    <property type="entry name" value="HECTD3"/>
</dbReference>
<evidence type="ECO:0000256" key="11">
    <source>
        <dbReference type="SAM" id="Phobius"/>
    </source>
</evidence>
<evidence type="ECO:0000256" key="9">
    <source>
        <dbReference type="ARBA" id="ARBA00022786"/>
    </source>
</evidence>